<accession>A0AAE1Y0D2</accession>
<reference evidence="1" key="2">
    <citation type="journal article" date="2024" name="Plant">
        <title>Genomic evolution and insights into agronomic trait innovations of Sesamum species.</title>
        <authorList>
            <person name="Miao H."/>
            <person name="Wang L."/>
            <person name="Qu L."/>
            <person name="Liu H."/>
            <person name="Sun Y."/>
            <person name="Le M."/>
            <person name="Wang Q."/>
            <person name="Wei S."/>
            <person name="Zheng Y."/>
            <person name="Lin W."/>
            <person name="Duan Y."/>
            <person name="Cao H."/>
            <person name="Xiong S."/>
            <person name="Wang X."/>
            <person name="Wei L."/>
            <person name="Li C."/>
            <person name="Ma Q."/>
            <person name="Ju M."/>
            <person name="Zhao R."/>
            <person name="Li G."/>
            <person name="Mu C."/>
            <person name="Tian Q."/>
            <person name="Mei H."/>
            <person name="Zhang T."/>
            <person name="Gao T."/>
            <person name="Zhang H."/>
        </authorList>
    </citation>
    <scope>NUCLEOTIDE SEQUENCE</scope>
    <source>
        <strain evidence="1">3651</strain>
    </source>
</reference>
<dbReference type="Proteomes" id="UP001293254">
    <property type="component" value="Unassembled WGS sequence"/>
</dbReference>
<organism evidence="1 2">
    <name type="scientific">Sesamum alatum</name>
    <dbReference type="NCBI Taxonomy" id="300844"/>
    <lineage>
        <taxon>Eukaryota</taxon>
        <taxon>Viridiplantae</taxon>
        <taxon>Streptophyta</taxon>
        <taxon>Embryophyta</taxon>
        <taxon>Tracheophyta</taxon>
        <taxon>Spermatophyta</taxon>
        <taxon>Magnoliopsida</taxon>
        <taxon>eudicotyledons</taxon>
        <taxon>Gunneridae</taxon>
        <taxon>Pentapetalae</taxon>
        <taxon>asterids</taxon>
        <taxon>lamiids</taxon>
        <taxon>Lamiales</taxon>
        <taxon>Pedaliaceae</taxon>
        <taxon>Sesamum</taxon>
    </lineage>
</organism>
<dbReference type="EMBL" id="JACGWO010000008">
    <property type="protein sequence ID" value="KAK4420899.1"/>
    <property type="molecule type" value="Genomic_DNA"/>
</dbReference>
<sequence length="212" mass="23613">MILETTSFDAKRGAGNQLQTLTFQELTIAGVSSSSVIGAARPQSYVVAPGTLPSSVVCHWGYPPYSDRLFYPHLLSHALVPVEFSASGRGFGSFIKKKKLLDDCNNPKSGLIMNMNCRLTIMGNTNRKLIPHGFYSKEDLSRNHAELRRNIEKNLGYRNLKAQVDQLTSEIESLEERVLKIGGVSKNEALLLKLSQDSLLTKVRHLLKCPLW</sequence>
<name>A0AAE1Y0D2_9LAMI</name>
<proteinExistence type="predicted"/>
<comment type="caution">
    <text evidence="1">The sequence shown here is derived from an EMBL/GenBank/DDBJ whole genome shotgun (WGS) entry which is preliminary data.</text>
</comment>
<reference evidence="1" key="1">
    <citation type="submission" date="2020-06" db="EMBL/GenBank/DDBJ databases">
        <authorList>
            <person name="Li T."/>
            <person name="Hu X."/>
            <person name="Zhang T."/>
            <person name="Song X."/>
            <person name="Zhang H."/>
            <person name="Dai N."/>
            <person name="Sheng W."/>
            <person name="Hou X."/>
            <person name="Wei L."/>
        </authorList>
    </citation>
    <scope>NUCLEOTIDE SEQUENCE</scope>
    <source>
        <strain evidence="1">3651</strain>
        <tissue evidence="1">Leaf</tissue>
    </source>
</reference>
<dbReference type="AlphaFoldDB" id="A0AAE1Y0D2"/>
<protein>
    <submittedName>
        <fullName evidence="1">DNA repair protein</fullName>
    </submittedName>
</protein>
<gene>
    <name evidence="1" type="ORF">Salat_2040400</name>
</gene>
<evidence type="ECO:0000313" key="1">
    <source>
        <dbReference type="EMBL" id="KAK4420899.1"/>
    </source>
</evidence>
<evidence type="ECO:0000313" key="2">
    <source>
        <dbReference type="Proteomes" id="UP001293254"/>
    </source>
</evidence>
<keyword evidence="2" id="KW-1185">Reference proteome</keyword>